<keyword evidence="3" id="KW-1185">Reference proteome</keyword>
<sequence>MPRLEFTLPRTRHAALLSPAGSGPCPPSRGRHRGNSLSSSGVHEVQRVHRQWFKHSRLRRWLQRHSLLGLRGRSLRRQQYVRVCPSRDAMPELLHIAIAAASTLTVASVLALWLQRRTPGEPKLPEASVLSALKEQIKGQAPILLQTCQVWAVLAVLAKEEQAQSSTSLWELPYVEVLQFSFDSLKNGLNLQCRFDAASVRLASALIAPVAPVLLLVSCLSLEVYNGSGIRAALKVLTMLYIGGASAASKLLSCQTTDGAGNLLKEDKSTLKHATFTRRLVAAAAAYISVLKRGRVTVELKQGTVIVKPIAGDSSRTDELPSAGAISLAAKVDVGSLKSRELAEAMMDRCILEENEAEEPVLAGAKDIFVKYARCRNVYMEILQKAAAIALVSVVRSEDGVELSVAITLLMAATSRMVQPFLQPQINTLQCCCFLCLALASLSFRCHMPWLSRVALALPFLLSAVLALRPDSTESLSVRLWEQLKQQIPKLEDDGEAVEVVVETCSFI</sequence>
<gene>
    <name evidence="2" type="ORF">EVOR1521_LOCUS16307</name>
</gene>
<feature type="region of interest" description="Disordered" evidence="1">
    <location>
        <begin position="16"/>
        <end position="41"/>
    </location>
</feature>
<dbReference type="AlphaFoldDB" id="A0AA36IPD1"/>
<accession>A0AA36IPD1</accession>
<proteinExistence type="predicted"/>
<protein>
    <submittedName>
        <fullName evidence="2">Uncharacterized protein</fullName>
    </submittedName>
</protein>
<reference evidence="2" key="1">
    <citation type="submission" date="2023-08" db="EMBL/GenBank/DDBJ databases">
        <authorList>
            <person name="Chen Y."/>
            <person name="Shah S."/>
            <person name="Dougan E. K."/>
            <person name="Thang M."/>
            <person name="Chan C."/>
        </authorList>
    </citation>
    <scope>NUCLEOTIDE SEQUENCE</scope>
</reference>
<organism evidence="2 3">
    <name type="scientific">Effrenium voratum</name>
    <dbReference type="NCBI Taxonomy" id="2562239"/>
    <lineage>
        <taxon>Eukaryota</taxon>
        <taxon>Sar</taxon>
        <taxon>Alveolata</taxon>
        <taxon>Dinophyceae</taxon>
        <taxon>Suessiales</taxon>
        <taxon>Symbiodiniaceae</taxon>
        <taxon>Effrenium</taxon>
    </lineage>
</organism>
<evidence type="ECO:0000313" key="2">
    <source>
        <dbReference type="EMBL" id="CAJ1391036.1"/>
    </source>
</evidence>
<comment type="caution">
    <text evidence="2">The sequence shown here is derived from an EMBL/GenBank/DDBJ whole genome shotgun (WGS) entry which is preliminary data.</text>
</comment>
<dbReference type="Proteomes" id="UP001178507">
    <property type="component" value="Unassembled WGS sequence"/>
</dbReference>
<evidence type="ECO:0000256" key="1">
    <source>
        <dbReference type="SAM" id="MobiDB-lite"/>
    </source>
</evidence>
<evidence type="ECO:0000313" key="3">
    <source>
        <dbReference type="Proteomes" id="UP001178507"/>
    </source>
</evidence>
<name>A0AA36IPD1_9DINO</name>
<dbReference type="EMBL" id="CAUJNA010002212">
    <property type="protein sequence ID" value="CAJ1391036.1"/>
    <property type="molecule type" value="Genomic_DNA"/>
</dbReference>